<dbReference type="PANTHER" id="PTHR10380">
    <property type="entry name" value="CUTICLE PROTEIN"/>
    <property type="match status" value="1"/>
</dbReference>
<dbReference type="GO" id="GO:0062129">
    <property type="term" value="C:chitin-based extracellular matrix"/>
    <property type="evidence" value="ECO:0007669"/>
    <property type="project" value="TreeGrafter"/>
</dbReference>
<dbReference type="InterPro" id="IPR000618">
    <property type="entry name" value="Insect_cuticle"/>
</dbReference>
<dbReference type="Pfam" id="PF00379">
    <property type="entry name" value="Chitin_bind_4"/>
    <property type="match status" value="1"/>
</dbReference>
<feature type="signal peptide" evidence="3">
    <location>
        <begin position="1"/>
        <end position="16"/>
    </location>
</feature>
<keyword evidence="3" id="KW-0732">Signal</keyword>
<dbReference type="Proteomes" id="UP000639338">
    <property type="component" value="Unassembled WGS sequence"/>
</dbReference>
<evidence type="ECO:0008006" key="6">
    <source>
        <dbReference type="Google" id="ProtNLM"/>
    </source>
</evidence>
<comment type="caution">
    <text evidence="4">The sequence shown here is derived from an EMBL/GenBank/DDBJ whole genome shotgun (WGS) entry which is preliminary data.</text>
</comment>
<organism evidence="4 5">
    <name type="scientific">Aphidius gifuensis</name>
    <name type="common">Parasitoid wasp</name>
    <dbReference type="NCBI Taxonomy" id="684658"/>
    <lineage>
        <taxon>Eukaryota</taxon>
        <taxon>Metazoa</taxon>
        <taxon>Ecdysozoa</taxon>
        <taxon>Arthropoda</taxon>
        <taxon>Hexapoda</taxon>
        <taxon>Insecta</taxon>
        <taxon>Pterygota</taxon>
        <taxon>Neoptera</taxon>
        <taxon>Endopterygota</taxon>
        <taxon>Hymenoptera</taxon>
        <taxon>Apocrita</taxon>
        <taxon>Ichneumonoidea</taxon>
        <taxon>Braconidae</taxon>
        <taxon>Aphidiinae</taxon>
        <taxon>Aphidius</taxon>
    </lineage>
</organism>
<evidence type="ECO:0000313" key="4">
    <source>
        <dbReference type="EMBL" id="KAF7997075.1"/>
    </source>
</evidence>
<keyword evidence="1 2" id="KW-0193">Cuticle</keyword>
<evidence type="ECO:0000256" key="3">
    <source>
        <dbReference type="SAM" id="SignalP"/>
    </source>
</evidence>
<feature type="chain" id="PRO_5032371366" description="Cuticular protein" evidence="3">
    <location>
        <begin position="17"/>
        <end position="108"/>
    </location>
</feature>
<gene>
    <name evidence="4" type="ORF">HCN44_005352</name>
</gene>
<evidence type="ECO:0000256" key="2">
    <source>
        <dbReference type="PROSITE-ProRule" id="PRU00497"/>
    </source>
</evidence>
<evidence type="ECO:0000313" key="5">
    <source>
        <dbReference type="Proteomes" id="UP000639338"/>
    </source>
</evidence>
<dbReference type="AlphaFoldDB" id="A0A834Y2Z0"/>
<reference evidence="4 5" key="1">
    <citation type="submission" date="2020-08" db="EMBL/GenBank/DDBJ databases">
        <title>Aphidius gifuensis genome sequencing and assembly.</title>
        <authorList>
            <person name="Du Z."/>
        </authorList>
    </citation>
    <scope>NUCLEOTIDE SEQUENCE [LARGE SCALE GENOMIC DNA]</scope>
    <source>
        <strain evidence="4">YNYX2018</strain>
        <tissue evidence="4">Adults</tissue>
    </source>
</reference>
<evidence type="ECO:0000256" key="1">
    <source>
        <dbReference type="ARBA" id="ARBA00022460"/>
    </source>
</evidence>
<name>A0A834Y2Z0_APHGI</name>
<dbReference type="OrthoDB" id="7255276at2759"/>
<dbReference type="GO" id="GO:0008010">
    <property type="term" value="F:structural constituent of chitin-based larval cuticle"/>
    <property type="evidence" value="ECO:0007669"/>
    <property type="project" value="TreeGrafter"/>
</dbReference>
<dbReference type="PANTHER" id="PTHR10380:SF218">
    <property type="entry name" value="ADULT CUTICLE PROTEIN 65AA-RELATED"/>
    <property type="match status" value="1"/>
</dbReference>
<dbReference type="PROSITE" id="PS51155">
    <property type="entry name" value="CHIT_BIND_RR_2"/>
    <property type="match status" value="1"/>
</dbReference>
<dbReference type="EMBL" id="JACMRX010000001">
    <property type="protein sequence ID" value="KAF7997075.1"/>
    <property type="molecule type" value="Genomic_DNA"/>
</dbReference>
<protein>
    <recommendedName>
        <fullName evidence="6">Cuticular protein</fullName>
    </recommendedName>
</protein>
<sequence>MKMIIAFAAFVAVALAAPVEKDVFLVKESPVDNIGVGGYAYAYELSNGQTHEEKAELKTVQGEEGPVETLVRSGSYSFVDPATNQVYKITYTADENGFHPEGAHIPSV</sequence>
<accession>A0A834Y2Z0</accession>
<dbReference type="InterPro" id="IPR050468">
    <property type="entry name" value="Cuticle_Struct_Prot"/>
</dbReference>
<keyword evidence="5" id="KW-1185">Reference proteome</keyword>
<proteinExistence type="predicted"/>